<dbReference type="Pfam" id="PF21529">
    <property type="entry name" value="GLV1-2"/>
    <property type="match status" value="1"/>
</dbReference>
<name>A0AAV6NZ34_9ROSI</name>
<reference evidence="2 3" key="1">
    <citation type="journal article" date="2021" name="Hortic Res">
        <title>The domestication of Cucurbita argyrosperma as revealed by the genome of its wild relative.</title>
        <authorList>
            <person name="Barrera-Redondo J."/>
            <person name="Sanchez-de la Vega G."/>
            <person name="Aguirre-Liguori J.A."/>
            <person name="Castellanos-Morales G."/>
            <person name="Gutierrez-Guerrero Y.T."/>
            <person name="Aguirre-Dugua X."/>
            <person name="Aguirre-Planter E."/>
            <person name="Tenaillon M.I."/>
            <person name="Lira-Saade R."/>
            <person name="Eguiarte L.E."/>
        </authorList>
    </citation>
    <scope>NUCLEOTIDE SEQUENCE [LARGE SCALE GENOMIC DNA]</scope>
    <source>
        <strain evidence="2">JBR-2021</strain>
    </source>
</reference>
<comment type="caution">
    <text evidence="2">The sequence shown here is derived from an EMBL/GenBank/DDBJ whole genome shotgun (WGS) entry which is preliminary data.</text>
</comment>
<sequence length="75" mass="8000">MVSGASTLLLQLALLFLFILLVTIPRSLGARGLLEKTGHGEEDQLVISHGGALENADGFLAMDYTPSKANRPVHN</sequence>
<dbReference type="Proteomes" id="UP000685013">
    <property type="component" value="Chromosome 2"/>
</dbReference>
<organism evidence="2 3">
    <name type="scientific">Cucurbita argyrosperma subsp. sororia</name>
    <dbReference type="NCBI Taxonomy" id="37648"/>
    <lineage>
        <taxon>Eukaryota</taxon>
        <taxon>Viridiplantae</taxon>
        <taxon>Streptophyta</taxon>
        <taxon>Embryophyta</taxon>
        <taxon>Tracheophyta</taxon>
        <taxon>Spermatophyta</taxon>
        <taxon>Magnoliopsida</taxon>
        <taxon>eudicotyledons</taxon>
        <taxon>Gunneridae</taxon>
        <taxon>Pentapetalae</taxon>
        <taxon>rosids</taxon>
        <taxon>fabids</taxon>
        <taxon>Cucurbitales</taxon>
        <taxon>Cucurbitaceae</taxon>
        <taxon>Cucurbiteae</taxon>
        <taxon>Cucurbita</taxon>
    </lineage>
</organism>
<keyword evidence="3" id="KW-1185">Reference proteome</keyword>
<feature type="signal peptide" evidence="1">
    <location>
        <begin position="1"/>
        <end position="29"/>
    </location>
</feature>
<feature type="non-terminal residue" evidence="2">
    <location>
        <position position="1"/>
    </location>
</feature>
<evidence type="ECO:0000256" key="1">
    <source>
        <dbReference type="SAM" id="SignalP"/>
    </source>
</evidence>
<feature type="chain" id="PRO_5043383675" evidence="1">
    <location>
        <begin position="30"/>
        <end position="75"/>
    </location>
</feature>
<protein>
    <submittedName>
        <fullName evidence="2">Uncharacterized protein</fullName>
    </submittedName>
</protein>
<dbReference type="AlphaFoldDB" id="A0AAV6NZ34"/>
<keyword evidence="1" id="KW-0732">Signal</keyword>
<evidence type="ECO:0000313" key="2">
    <source>
        <dbReference type="EMBL" id="KAG6605283.1"/>
    </source>
</evidence>
<gene>
    <name evidence="2" type="ORF">SDJN03_02600</name>
</gene>
<accession>A0AAV6NZ34</accession>
<evidence type="ECO:0000313" key="3">
    <source>
        <dbReference type="Proteomes" id="UP000685013"/>
    </source>
</evidence>
<dbReference type="EMBL" id="JAGKQH010000002">
    <property type="protein sequence ID" value="KAG6605283.1"/>
    <property type="molecule type" value="Genomic_DNA"/>
</dbReference>
<dbReference type="InterPro" id="IPR049306">
    <property type="entry name" value="GLV1-2"/>
</dbReference>
<proteinExistence type="predicted"/>